<gene>
    <name evidence="5" type="ORF">JAV76_10730</name>
</gene>
<dbReference type="InterPro" id="IPR005399">
    <property type="entry name" value="K_chnl_volt-dep_bsu_KCNAB-rel"/>
</dbReference>
<keyword evidence="3" id="KW-0560">Oxidoreductase</keyword>
<dbReference type="InterPro" id="IPR023210">
    <property type="entry name" value="NADP_OxRdtase_dom"/>
</dbReference>
<dbReference type="AlphaFoldDB" id="A0A934ICY9"/>
<dbReference type="RefSeq" id="WP_198734050.1">
    <property type="nucleotide sequence ID" value="NZ_JAEINH010000008.1"/>
</dbReference>
<evidence type="ECO:0000313" key="6">
    <source>
        <dbReference type="Proteomes" id="UP000602087"/>
    </source>
</evidence>
<evidence type="ECO:0000313" key="5">
    <source>
        <dbReference type="EMBL" id="MBI9115485.1"/>
    </source>
</evidence>
<accession>A0A934ICY9</accession>
<evidence type="ECO:0000259" key="4">
    <source>
        <dbReference type="Pfam" id="PF00248"/>
    </source>
</evidence>
<evidence type="ECO:0000256" key="2">
    <source>
        <dbReference type="ARBA" id="ARBA00022857"/>
    </source>
</evidence>
<sequence>MHSPAPGRYDTMPYRRAGRSGLSVPAVSLGLWQNFGTATPFAAQREIILHAFDRGVTHLDLANNYGPPPGSAEESVGRILRSDLAAHRDELVVATKAGYRMRPGPHGEGGSRAYLLPSLDTSLRRLGLDHVDIFYSHRYDPTTHLEETIGALGAAVESGRALHAGISSYSAARTREALEVADRIGVRLAVHQPSYSMVNRWIEQDDGDGSLLDVTADAGLGVLAFSPLAQGLLSEKYLDGVPPTSRAAAGGSFSRELLTDRTLTSVRELARIAAERGQTLPQLALTWCLRDARVTGVVVGARTVEQLDDSLAALESRPLSAAEIATIDSVAVDAGVNLWGPRSSDL</sequence>
<evidence type="ECO:0000256" key="1">
    <source>
        <dbReference type="ARBA" id="ARBA00006515"/>
    </source>
</evidence>
<dbReference type="Proteomes" id="UP000602087">
    <property type="component" value="Unassembled WGS sequence"/>
</dbReference>
<keyword evidence="2" id="KW-0521">NADP</keyword>
<comment type="caution">
    <text evidence="5">The sequence shown here is derived from an EMBL/GenBank/DDBJ whole genome shotgun (WGS) entry which is preliminary data.</text>
</comment>
<dbReference type="Pfam" id="PF00248">
    <property type="entry name" value="Aldo_ket_red"/>
    <property type="match status" value="1"/>
</dbReference>
<dbReference type="GO" id="GO:0016491">
    <property type="term" value="F:oxidoreductase activity"/>
    <property type="evidence" value="ECO:0007669"/>
    <property type="project" value="UniProtKB-KW"/>
</dbReference>
<keyword evidence="6" id="KW-1185">Reference proteome</keyword>
<proteinExistence type="inferred from homology"/>
<dbReference type="Gene3D" id="3.20.20.100">
    <property type="entry name" value="NADP-dependent oxidoreductase domain"/>
    <property type="match status" value="1"/>
</dbReference>
<dbReference type="SUPFAM" id="SSF51430">
    <property type="entry name" value="NAD(P)-linked oxidoreductase"/>
    <property type="match status" value="1"/>
</dbReference>
<organism evidence="5 6">
    <name type="scientific">Sanguibacter suaedae</name>
    <dbReference type="NCBI Taxonomy" id="2795737"/>
    <lineage>
        <taxon>Bacteria</taxon>
        <taxon>Bacillati</taxon>
        <taxon>Actinomycetota</taxon>
        <taxon>Actinomycetes</taxon>
        <taxon>Micrococcales</taxon>
        <taxon>Sanguibacteraceae</taxon>
        <taxon>Sanguibacter</taxon>
    </lineage>
</organism>
<evidence type="ECO:0000256" key="3">
    <source>
        <dbReference type="ARBA" id="ARBA00023002"/>
    </source>
</evidence>
<protein>
    <submittedName>
        <fullName evidence="5">Aldo/keto reductase</fullName>
    </submittedName>
</protein>
<dbReference type="GO" id="GO:0051596">
    <property type="term" value="P:methylglyoxal catabolic process"/>
    <property type="evidence" value="ECO:0007669"/>
    <property type="project" value="TreeGrafter"/>
</dbReference>
<name>A0A934ICY9_9MICO</name>
<dbReference type="InterPro" id="IPR036812">
    <property type="entry name" value="NAD(P)_OxRdtase_dom_sf"/>
</dbReference>
<dbReference type="PANTHER" id="PTHR43150:SF4">
    <property type="entry name" value="L-GLYCERALDEHYDE 3-PHOSPHATE REDUCTASE"/>
    <property type="match status" value="1"/>
</dbReference>
<reference evidence="5" key="1">
    <citation type="submission" date="2020-12" db="EMBL/GenBank/DDBJ databases">
        <title>Sanguibacter suaedae sp. nov., isolated from Suaeda aralocaspica.</title>
        <authorList>
            <person name="Ma Q."/>
        </authorList>
    </citation>
    <scope>NUCLEOTIDE SEQUENCE</scope>
    <source>
        <strain evidence="5">YZGR15</strain>
    </source>
</reference>
<dbReference type="EMBL" id="JAEINH010000008">
    <property type="protein sequence ID" value="MBI9115485.1"/>
    <property type="molecule type" value="Genomic_DNA"/>
</dbReference>
<comment type="similarity">
    <text evidence="1">Belongs to the shaker potassium channel beta subunit family.</text>
</comment>
<dbReference type="PANTHER" id="PTHR43150">
    <property type="entry name" value="HYPERKINETIC, ISOFORM M"/>
    <property type="match status" value="1"/>
</dbReference>
<feature type="domain" description="NADP-dependent oxidoreductase" evidence="4">
    <location>
        <begin position="27"/>
        <end position="330"/>
    </location>
</feature>